<proteinExistence type="predicted"/>
<dbReference type="InterPro" id="IPR036751">
    <property type="entry name" value="SpoVG_sf"/>
</dbReference>
<dbReference type="EMBL" id="OBMR01000003">
    <property type="protein sequence ID" value="SOB96539.1"/>
    <property type="molecule type" value="Genomic_DNA"/>
</dbReference>
<dbReference type="InterPro" id="IPR007170">
    <property type="entry name" value="SpoVG"/>
</dbReference>
<name>A0A285RS63_9FIRM</name>
<dbReference type="AlphaFoldDB" id="A0A285RS63"/>
<evidence type="ECO:0000256" key="3">
    <source>
        <dbReference type="ARBA" id="ARBA00023306"/>
    </source>
</evidence>
<dbReference type="Gene3D" id="3.30.1120.40">
    <property type="entry name" value="Stage V sporulation protein G"/>
    <property type="match status" value="1"/>
</dbReference>
<evidence type="ECO:0000313" key="4">
    <source>
        <dbReference type="EMBL" id="SOB96539.1"/>
    </source>
</evidence>
<dbReference type="PANTHER" id="PTHR38429:SF1">
    <property type="entry name" value="SEPTATION PROTEIN SPOVG-RELATED"/>
    <property type="match status" value="1"/>
</dbReference>
<dbReference type="GO" id="GO:0003677">
    <property type="term" value="F:DNA binding"/>
    <property type="evidence" value="ECO:0007669"/>
    <property type="project" value="UniProtKB-KW"/>
</dbReference>
<keyword evidence="2" id="KW-0717">Septation</keyword>
<protein>
    <submittedName>
        <fullName evidence="4">DNA-binding protein SpoVG, cell septation regulator</fullName>
    </submittedName>
</protein>
<reference evidence="4 5" key="1">
    <citation type="submission" date="2017-08" db="EMBL/GenBank/DDBJ databases">
        <authorList>
            <person name="de Groot N.N."/>
        </authorList>
    </citation>
    <scope>NUCLEOTIDE SEQUENCE [LARGE SCALE GENOMIC DNA]</scope>
    <source>
        <strain evidence="4 5">DSM 9787</strain>
    </source>
</reference>
<keyword evidence="3" id="KW-0131">Cell cycle</keyword>
<evidence type="ECO:0000313" key="5">
    <source>
        <dbReference type="Proteomes" id="UP000219563"/>
    </source>
</evidence>
<keyword evidence="4" id="KW-0238">DNA-binding</keyword>
<dbReference type="Pfam" id="PF04026">
    <property type="entry name" value="SpoVG"/>
    <property type="match status" value="1"/>
</dbReference>
<dbReference type="GO" id="GO:0030435">
    <property type="term" value="P:sporulation resulting in formation of a cellular spore"/>
    <property type="evidence" value="ECO:0007669"/>
    <property type="project" value="InterPro"/>
</dbReference>
<dbReference type="SUPFAM" id="SSF160537">
    <property type="entry name" value="SpoVG-like"/>
    <property type="match status" value="1"/>
</dbReference>
<evidence type="ECO:0000256" key="1">
    <source>
        <dbReference type="ARBA" id="ARBA00022618"/>
    </source>
</evidence>
<dbReference type="RefSeq" id="WP_097075750.1">
    <property type="nucleotide sequence ID" value="NZ_OBMR01000003.1"/>
</dbReference>
<keyword evidence="1" id="KW-0132">Cell division</keyword>
<evidence type="ECO:0000256" key="2">
    <source>
        <dbReference type="ARBA" id="ARBA00023210"/>
    </source>
</evidence>
<sequence length="98" mass="11121">MKVNVKANQLEATTNNVKGLCTVTFGDSFAVRNISIVESKKGGNFVSMPSFKTKTVDDEGNPIFKDIAFPITKEFREELYSKIMESFESKEPVEFEWE</sequence>
<dbReference type="Proteomes" id="UP000219563">
    <property type="component" value="Unassembled WGS sequence"/>
</dbReference>
<dbReference type="PANTHER" id="PTHR38429">
    <property type="entry name" value="SEPTATION PROTEIN SPOVG-RELATED"/>
    <property type="match status" value="1"/>
</dbReference>
<gene>
    <name evidence="4" type="ORF">SAMN02910411_1108</name>
</gene>
<accession>A0A285RS63</accession>
<dbReference type="GO" id="GO:0000917">
    <property type="term" value="P:division septum assembly"/>
    <property type="evidence" value="ECO:0007669"/>
    <property type="project" value="UniProtKB-KW"/>
</dbReference>
<organism evidence="4 5">
    <name type="scientific">Pseudobutyrivibrio ruminis DSM 9787</name>
    <dbReference type="NCBI Taxonomy" id="1123011"/>
    <lineage>
        <taxon>Bacteria</taxon>
        <taxon>Bacillati</taxon>
        <taxon>Bacillota</taxon>
        <taxon>Clostridia</taxon>
        <taxon>Lachnospirales</taxon>
        <taxon>Lachnospiraceae</taxon>
        <taxon>Pseudobutyrivibrio</taxon>
    </lineage>
</organism>